<accession>A0A438C6U7</accession>
<organism evidence="2 3">
    <name type="scientific">Vitis vinifera</name>
    <name type="common">Grape</name>
    <dbReference type="NCBI Taxonomy" id="29760"/>
    <lineage>
        <taxon>Eukaryota</taxon>
        <taxon>Viridiplantae</taxon>
        <taxon>Streptophyta</taxon>
        <taxon>Embryophyta</taxon>
        <taxon>Tracheophyta</taxon>
        <taxon>Spermatophyta</taxon>
        <taxon>Magnoliopsida</taxon>
        <taxon>eudicotyledons</taxon>
        <taxon>Gunneridae</taxon>
        <taxon>Pentapetalae</taxon>
        <taxon>rosids</taxon>
        <taxon>Vitales</taxon>
        <taxon>Vitaceae</taxon>
        <taxon>Viteae</taxon>
        <taxon>Vitis</taxon>
    </lineage>
</organism>
<feature type="region of interest" description="Disordered" evidence="1">
    <location>
        <begin position="89"/>
        <end position="148"/>
    </location>
</feature>
<feature type="compositionally biased region" description="Basic and acidic residues" evidence="1">
    <location>
        <begin position="89"/>
        <end position="102"/>
    </location>
</feature>
<gene>
    <name evidence="2" type="ORF">CK203_103854</name>
</gene>
<sequence length="148" mass="16800">MVVNSSTKDFKPISNNMASSMRPHVLKHHNKMVSLRRNIGIFWKHPVPYSLEQWCRVSIGGGLSRRVELVDGPLGEHGTRNREVELHKVPPEIEHVELQNEEHGDEEVENEEPKNIEYSQSPHSSVPKDPPPLENVPEVSTLTAMSED</sequence>
<evidence type="ECO:0000313" key="3">
    <source>
        <dbReference type="Proteomes" id="UP000288805"/>
    </source>
</evidence>
<name>A0A438C6U7_VITVI</name>
<protein>
    <submittedName>
        <fullName evidence="2">Uncharacterized protein</fullName>
    </submittedName>
</protein>
<evidence type="ECO:0000256" key="1">
    <source>
        <dbReference type="SAM" id="MobiDB-lite"/>
    </source>
</evidence>
<dbReference type="Proteomes" id="UP000288805">
    <property type="component" value="Unassembled WGS sequence"/>
</dbReference>
<reference evidence="2 3" key="1">
    <citation type="journal article" date="2018" name="PLoS Genet.">
        <title>Population sequencing reveals clonal diversity and ancestral inbreeding in the grapevine cultivar Chardonnay.</title>
        <authorList>
            <person name="Roach M.J."/>
            <person name="Johnson D.L."/>
            <person name="Bohlmann J."/>
            <person name="van Vuuren H.J."/>
            <person name="Jones S.J."/>
            <person name="Pretorius I.S."/>
            <person name="Schmidt S.A."/>
            <person name="Borneman A.R."/>
        </authorList>
    </citation>
    <scope>NUCLEOTIDE SEQUENCE [LARGE SCALE GENOMIC DNA]</scope>
    <source>
        <strain evidence="3">cv. Chardonnay</strain>
        <tissue evidence="2">Leaf</tissue>
    </source>
</reference>
<proteinExistence type="predicted"/>
<feature type="compositionally biased region" description="Polar residues" evidence="1">
    <location>
        <begin position="138"/>
        <end position="148"/>
    </location>
</feature>
<evidence type="ECO:0000313" key="2">
    <source>
        <dbReference type="EMBL" id="RVW18879.1"/>
    </source>
</evidence>
<dbReference type="AlphaFoldDB" id="A0A438C6U7"/>
<comment type="caution">
    <text evidence="2">The sequence shown here is derived from an EMBL/GenBank/DDBJ whole genome shotgun (WGS) entry which is preliminary data.</text>
</comment>
<dbReference type="EMBL" id="QGNW01002509">
    <property type="protein sequence ID" value="RVW18879.1"/>
    <property type="molecule type" value="Genomic_DNA"/>
</dbReference>